<evidence type="ECO:0000313" key="2">
    <source>
        <dbReference type="EMBL" id="KYF54904.1"/>
    </source>
</evidence>
<sequence>MRQQTTSRRAQSSRTPRRGTTWTSRGLASVLGLAALCLLGCTSGEEGGAEEDGAGGAPGATGAGGEASATACEERSSQEDCEAQPSRRGACSWEVVHVSSRDAPCDALREEHRCLTIPPGGPGACAASPECERLDGLHLLYREAGETIELHRFDGVCGFIPVGWSYCDWSSGELTNGPPSCACACPESAEQGERP</sequence>
<evidence type="ECO:0000313" key="3">
    <source>
        <dbReference type="Proteomes" id="UP000075420"/>
    </source>
</evidence>
<feature type="compositionally biased region" description="Gly residues" evidence="1">
    <location>
        <begin position="54"/>
        <end position="65"/>
    </location>
</feature>
<name>A0A150PGX5_SORCE</name>
<dbReference type="EMBL" id="JELY01001688">
    <property type="protein sequence ID" value="KYF54904.1"/>
    <property type="molecule type" value="Genomic_DNA"/>
</dbReference>
<feature type="region of interest" description="Disordered" evidence="1">
    <location>
        <begin position="1"/>
        <end position="23"/>
    </location>
</feature>
<evidence type="ECO:0000256" key="1">
    <source>
        <dbReference type="SAM" id="MobiDB-lite"/>
    </source>
</evidence>
<organism evidence="2 3">
    <name type="scientific">Sorangium cellulosum</name>
    <name type="common">Polyangium cellulosum</name>
    <dbReference type="NCBI Taxonomy" id="56"/>
    <lineage>
        <taxon>Bacteria</taxon>
        <taxon>Pseudomonadati</taxon>
        <taxon>Myxococcota</taxon>
        <taxon>Polyangia</taxon>
        <taxon>Polyangiales</taxon>
        <taxon>Polyangiaceae</taxon>
        <taxon>Sorangium</taxon>
    </lineage>
</organism>
<feature type="region of interest" description="Disordered" evidence="1">
    <location>
        <begin position="48"/>
        <end position="79"/>
    </location>
</feature>
<accession>A0A150PGX5</accession>
<dbReference type="Proteomes" id="UP000075420">
    <property type="component" value="Unassembled WGS sequence"/>
</dbReference>
<comment type="caution">
    <text evidence="2">The sequence shown here is derived from an EMBL/GenBank/DDBJ whole genome shotgun (WGS) entry which is preliminary data.</text>
</comment>
<protein>
    <submittedName>
        <fullName evidence="2">Uncharacterized protein</fullName>
    </submittedName>
</protein>
<reference evidence="2 3" key="1">
    <citation type="submission" date="2014-02" db="EMBL/GenBank/DDBJ databases">
        <title>The small core and large imbalanced accessory genome model reveals a collaborative survival strategy of Sorangium cellulosum strains in nature.</title>
        <authorList>
            <person name="Han K."/>
            <person name="Peng R."/>
            <person name="Blom J."/>
            <person name="Li Y.-Z."/>
        </authorList>
    </citation>
    <scope>NUCLEOTIDE SEQUENCE [LARGE SCALE GENOMIC DNA]</scope>
    <source>
        <strain evidence="2 3">So0157-25</strain>
    </source>
</reference>
<gene>
    <name evidence="2" type="ORF">BE08_27545</name>
</gene>
<proteinExistence type="predicted"/>
<dbReference type="AlphaFoldDB" id="A0A150PGX5"/>